<evidence type="ECO:0000313" key="2">
    <source>
        <dbReference type="Proteomes" id="UP000604117"/>
    </source>
</evidence>
<accession>A0ABQ4CS61</accession>
<gene>
    <name evidence="1" type="ORF">Asi02nite_36090</name>
</gene>
<reference evidence="1 2" key="1">
    <citation type="submission" date="2021-01" db="EMBL/GenBank/DDBJ databases">
        <title>Whole genome shotgun sequence of Asanoa siamensis NBRC 107932.</title>
        <authorList>
            <person name="Komaki H."/>
            <person name="Tamura T."/>
        </authorList>
    </citation>
    <scope>NUCLEOTIDE SEQUENCE [LARGE SCALE GENOMIC DNA]</scope>
    <source>
        <strain evidence="1 2">NBRC 107932</strain>
    </source>
</reference>
<proteinExistence type="predicted"/>
<protein>
    <submittedName>
        <fullName evidence="1">Uncharacterized protein</fullName>
    </submittedName>
</protein>
<evidence type="ECO:0000313" key="1">
    <source>
        <dbReference type="EMBL" id="GIF74091.1"/>
    </source>
</evidence>
<name>A0ABQ4CS61_9ACTN</name>
<comment type="caution">
    <text evidence="1">The sequence shown here is derived from an EMBL/GenBank/DDBJ whole genome shotgun (WGS) entry which is preliminary data.</text>
</comment>
<dbReference type="RefSeq" id="WP_203714442.1">
    <property type="nucleotide sequence ID" value="NZ_BONE01000027.1"/>
</dbReference>
<sequence length="212" mass="21665">MSDALDHLAGPAGDLLARVDDLLARVGAPDDDPVWPLLRRMRALPGEAVAALTGTLRAAPLAEAGGVLRARAATCTDVRSAVIAPVAWEGPAGESYAARAARLGADAAAAGEALAATGRFADEAAAWIERTRERLAVVLAETLVSADAVAVVLGTDNAARAAATIATRVLSTLDTAISDGETLRQPLLAGDRGRSGAPPLPANYERVTRLGY</sequence>
<keyword evidence="2" id="KW-1185">Reference proteome</keyword>
<organism evidence="1 2">
    <name type="scientific">Asanoa siamensis</name>
    <dbReference type="NCBI Taxonomy" id="926357"/>
    <lineage>
        <taxon>Bacteria</taxon>
        <taxon>Bacillati</taxon>
        <taxon>Actinomycetota</taxon>
        <taxon>Actinomycetes</taxon>
        <taxon>Micromonosporales</taxon>
        <taxon>Micromonosporaceae</taxon>
        <taxon>Asanoa</taxon>
    </lineage>
</organism>
<dbReference type="Proteomes" id="UP000604117">
    <property type="component" value="Unassembled WGS sequence"/>
</dbReference>
<dbReference type="EMBL" id="BONE01000027">
    <property type="protein sequence ID" value="GIF74091.1"/>
    <property type="molecule type" value="Genomic_DNA"/>
</dbReference>